<proteinExistence type="predicted"/>
<sequence length="98" mass="11368">MSRIIEMYPVSDGVIPTMKLRTLRRTYNPPVRKLRLLEPVVDIDGIRPSRGKNVRERVVEIGSIETSVLYYCIVYVYKSKRIHLRTCTDLTRSTNSSP</sequence>
<keyword evidence="2" id="KW-1185">Reference proteome</keyword>
<evidence type="ECO:0008006" key="3">
    <source>
        <dbReference type="Google" id="ProtNLM"/>
    </source>
</evidence>
<accession>A0A0V1N267</accession>
<dbReference type="AlphaFoldDB" id="A0A0V1N267"/>
<organism evidence="1 2">
    <name type="scientific">Trichinella papuae</name>
    <dbReference type="NCBI Taxonomy" id="268474"/>
    <lineage>
        <taxon>Eukaryota</taxon>
        <taxon>Metazoa</taxon>
        <taxon>Ecdysozoa</taxon>
        <taxon>Nematoda</taxon>
        <taxon>Enoplea</taxon>
        <taxon>Dorylaimia</taxon>
        <taxon>Trichinellida</taxon>
        <taxon>Trichinellidae</taxon>
        <taxon>Trichinella</taxon>
    </lineage>
</organism>
<reference evidence="1 2" key="1">
    <citation type="submission" date="2015-01" db="EMBL/GenBank/DDBJ databases">
        <title>Evolution of Trichinella species and genotypes.</title>
        <authorList>
            <person name="Korhonen P.K."/>
            <person name="Edoardo P."/>
            <person name="Giuseppe L.R."/>
            <person name="Gasser R.B."/>
        </authorList>
    </citation>
    <scope>NUCLEOTIDE SEQUENCE [LARGE SCALE GENOMIC DNA]</scope>
    <source>
        <strain evidence="1">ISS1980</strain>
    </source>
</reference>
<name>A0A0V1N267_9BILA</name>
<gene>
    <name evidence="1" type="ORF">T10_3632</name>
</gene>
<comment type="caution">
    <text evidence="1">The sequence shown here is derived from an EMBL/GenBank/DDBJ whole genome shotgun (WGS) entry which is preliminary data.</text>
</comment>
<dbReference type="EMBL" id="JYDO01000016">
    <property type="protein sequence ID" value="KRZ77916.1"/>
    <property type="molecule type" value="Genomic_DNA"/>
</dbReference>
<dbReference type="Proteomes" id="UP000054843">
    <property type="component" value="Unassembled WGS sequence"/>
</dbReference>
<evidence type="ECO:0000313" key="1">
    <source>
        <dbReference type="EMBL" id="KRZ77916.1"/>
    </source>
</evidence>
<evidence type="ECO:0000313" key="2">
    <source>
        <dbReference type="Proteomes" id="UP000054843"/>
    </source>
</evidence>
<protein>
    <recommendedName>
        <fullName evidence="3">DUF5641 domain-containing protein</fullName>
    </recommendedName>
</protein>